<keyword evidence="4" id="KW-0804">Transcription</keyword>
<gene>
    <name evidence="5" type="ORF">BEU00_03670</name>
</gene>
<dbReference type="EMBL" id="MIYY01000022">
    <property type="protein sequence ID" value="OIR23241.1"/>
    <property type="molecule type" value="Genomic_DNA"/>
</dbReference>
<evidence type="ECO:0000256" key="4">
    <source>
        <dbReference type="ARBA" id="ARBA00023163"/>
    </source>
</evidence>
<dbReference type="SUPFAM" id="SSF55945">
    <property type="entry name" value="TATA-box binding protein-like"/>
    <property type="match status" value="1"/>
</dbReference>
<name>A0A1J5TQN3_9ARCH</name>
<accession>A0A1J5TQN3</accession>
<dbReference type="Gene3D" id="3.30.310.10">
    <property type="entry name" value="TATA-Binding Protein"/>
    <property type="match status" value="1"/>
</dbReference>
<keyword evidence="3" id="KW-0238">DNA-binding</keyword>
<dbReference type="AlphaFoldDB" id="A0A1J5TQN3"/>
<keyword evidence="2" id="KW-0677">Repeat</keyword>
<sequence length="90" mass="10370">MFEIVKPCQSCNSFVLKPKEEVNLDLEYIAVEIEKYSYETLAFTGSMLSIIKECKVNIYSSGKIVIMTKDLNRVENLAKELENVFKIKKV</sequence>
<dbReference type="GO" id="GO:0006352">
    <property type="term" value="P:DNA-templated transcription initiation"/>
    <property type="evidence" value="ECO:0007669"/>
    <property type="project" value="InterPro"/>
</dbReference>
<reference evidence="5 6" key="1">
    <citation type="submission" date="2016-08" db="EMBL/GenBank/DDBJ databases">
        <title>New Insights into Marine Group III Euryarchaeota, from dark to light.</title>
        <authorList>
            <person name="Haro-Moreno J.M."/>
            <person name="Rodriguez-Valera F."/>
            <person name="Lopez-Garcia P."/>
            <person name="Moreira D."/>
            <person name="Martin-Cuadrado A.B."/>
        </authorList>
    </citation>
    <scope>NUCLEOTIDE SEQUENCE [LARGE SCALE GENOMIC DNA]</scope>
    <source>
        <strain evidence="5">CG-Epi3</strain>
    </source>
</reference>
<evidence type="ECO:0000313" key="5">
    <source>
        <dbReference type="EMBL" id="OIR23241.1"/>
    </source>
</evidence>
<comment type="caution">
    <text evidence="5">The sequence shown here is derived from an EMBL/GenBank/DDBJ whole genome shotgun (WGS) entry which is preliminary data.</text>
</comment>
<organism evidence="5 6">
    <name type="scientific">Marine Group III euryarchaeote CG-Epi3</name>
    <dbReference type="NCBI Taxonomy" id="1888997"/>
    <lineage>
        <taxon>Archaea</taxon>
        <taxon>Methanobacteriati</taxon>
        <taxon>Thermoplasmatota</taxon>
        <taxon>Thermoplasmata</taxon>
        <taxon>Candidatus Thermoprofundales</taxon>
    </lineage>
</organism>
<dbReference type="Pfam" id="PF00352">
    <property type="entry name" value="TBP"/>
    <property type="match status" value="1"/>
</dbReference>
<proteinExistence type="inferred from homology"/>
<evidence type="ECO:0000256" key="1">
    <source>
        <dbReference type="ARBA" id="ARBA00005560"/>
    </source>
</evidence>
<dbReference type="InterPro" id="IPR012295">
    <property type="entry name" value="TBP_dom_sf"/>
</dbReference>
<dbReference type="Proteomes" id="UP000183138">
    <property type="component" value="Unassembled WGS sequence"/>
</dbReference>
<comment type="similarity">
    <text evidence="1">Belongs to the TBP family.</text>
</comment>
<evidence type="ECO:0000313" key="6">
    <source>
        <dbReference type="Proteomes" id="UP000183138"/>
    </source>
</evidence>
<evidence type="ECO:0000256" key="2">
    <source>
        <dbReference type="ARBA" id="ARBA00022737"/>
    </source>
</evidence>
<dbReference type="GO" id="GO:0003677">
    <property type="term" value="F:DNA binding"/>
    <property type="evidence" value="ECO:0007669"/>
    <property type="project" value="UniProtKB-KW"/>
</dbReference>
<evidence type="ECO:0000256" key="3">
    <source>
        <dbReference type="ARBA" id="ARBA00023125"/>
    </source>
</evidence>
<dbReference type="InterPro" id="IPR000814">
    <property type="entry name" value="TBP"/>
</dbReference>
<protein>
    <submittedName>
        <fullName evidence="5">Uncharacterized protein</fullName>
    </submittedName>
</protein>